<dbReference type="Pfam" id="PF13505">
    <property type="entry name" value="OMP_b-brl"/>
    <property type="match status" value="2"/>
</dbReference>
<feature type="domain" description="Outer membrane protein beta-barrel" evidence="5">
    <location>
        <begin position="627"/>
        <end position="817"/>
    </location>
</feature>
<dbReference type="InterPro" id="IPR018759">
    <property type="entry name" value="BBP2_2"/>
</dbReference>
<evidence type="ECO:0000313" key="6">
    <source>
        <dbReference type="EMBL" id="PWE17910.1"/>
    </source>
</evidence>
<evidence type="ECO:0000256" key="2">
    <source>
        <dbReference type="ARBA" id="ARBA00022729"/>
    </source>
</evidence>
<name>A0A2U2BV97_9PROT</name>
<sequence length="817" mass="87331">MKIRDAVRAPEGSIGMMKSRTTLGFALVLGLSSAAEAQQAADETSESDRAAPWRFDAALAVSETYTDNVFITTNQRIDDLVTVVEPSAELRFRGARHEASLTAGADIARYRDNPDEDYDDYRLALDGRFAASDRLIAFGGAEHVWSHENRQSPEDVNGETPTEYTRANLFGGVLARIDGYAARAGVNYIETDFDDVAAAGGGLINNDDRDGSRLEVGLRVGRSGSGEIRPFVQATYDERAYDSPVDDFGFHRDSAGFHAAAGVEAQLAQALTAEVFVGMIAQNYDDPAFDDVEALDFGVDIDWRYAPNGLISASAGRSLQETTLPGAPGYLSTHVGASFSRRVVDRLTLTAHLRHTENDYQQSARTDRLLNSGVGARYFATPRVFVGAGYSFVQRNSNTAGADFTENRILARIGAQTGPAFDRAEAPAGGVAEPAGAYLGLQAGSGDLVTNLTGPRGTGTNTADFGAEGAVYGAFAGYGARIGEALYAGVEVDVEDGDIAWDHLGGRTFGVRMDDAVAASVRLGHAAGNGALAYGRFGVINASIRTPYNRNDTTVLREERDTGLVYGGGLEFPVSGRMFGRLDYSYATFEDYSIVFDDTDDNFANTRTLARVGLGYRFGAPHASDAEPVEFGGPYLGLYAGHGTVISDNEGPRRTFDLSVERAGHGASAGAYAGYGRTFGPVYLGAEIEAGAASASWNIERDPQGRIYSVQAGETLAAGVRAGAVIHPGVLAYLRADAVETQFRTDFETDAATVAQDDRETGLRLGAGVETSLGGAWRLRAEYTRTDYGTYVVTPGEKSDSFENRANLFRFGLGYRF</sequence>
<keyword evidence="2" id="KW-0732">Signal</keyword>
<dbReference type="Pfam" id="PF10082">
    <property type="entry name" value="BBP2_2"/>
    <property type="match status" value="1"/>
</dbReference>
<dbReference type="SUPFAM" id="SSF56935">
    <property type="entry name" value="Porins"/>
    <property type="match status" value="1"/>
</dbReference>
<evidence type="ECO:0000256" key="1">
    <source>
        <dbReference type="ARBA" id="ARBA00004370"/>
    </source>
</evidence>
<dbReference type="GO" id="GO:0044384">
    <property type="term" value="C:host outer membrane"/>
    <property type="evidence" value="ECO:0007669"/>
    <property type="project" value="InterPro"/>
</dbReference>
<comment type="subcellular location">
    <subcellularLocation>
        <location evidence="1">Membrane</location>
    </subcellularLocation>
</comment>
<dbReference type="SUPFAM" id="SSF56925">
    <property type="entry name" value="OMPA-like"/>
    <property type="match status" value="2"/>
</dbReference>
<evidence type="ECO:0000259" key="5">
    <source>
        <dbReference type="Pfam" id="PF13505"/>
    </source>
</evidence>
<feature type="domain" description="Outer membrane protein beta-barrel" evidence="5">
    <location>
        <begin position="431"/>
        <end position="618"/>
    </location>
</feature>
<organism evidence="6 7">
    <name type="scientific">Marinicauda salina</name>
    <dbReference type="NCBI Taxonomy" id="2135793"/>
    <lineage>
        <taxon>Bacteria</taxon>
        <taxon>Pseudomonadati</taxon>
        <taxon>Pseudomonadota</taxon>
        <taxon>Alphaproteobacteria</taxon>
        <taxon>Maricaulales</taxon>
        <taxon>Maricaulaceae</taxon>
        <taxon>Marinicauda</taxon>
    </lineage>
</organism>
<dbReference type="PANTHER" id="PTHR34001">
    <property type="entry name" value="BLL7405 PROTEIN"/>
    <property type="match status" value="1"/>
</dbReference>
<keyword evidence="3" id="KW-0472">Membrane</keyword>
<dbReference type="InterPro" id="IPR011250">
    <property type="entry name" value="OMP/PagP_B-barrel"/>
</dbReference>
<dbReference type="GO" id="GO:0016020">
    <property type="term" value="C:membrane"/>
    <property type="evidence" value="ECO:0007669"/>
    <property type="project" value="UniProtKB-SubCell"/>
</dbReference>
<gene>
    <name evidence="6" type="ORF">DDZ18_04860</name>
</gene>
<dbReference type="PROSITE" id="PS00695">
    <property type="entry name" value="ENT_VIR_OMP_2"/>
    <property type="match status" value="1"/>
</dbReference>
<proteinExistence type="inferred from homology"/>
<dbReference type="AlphaFoldDB" id="A0A2U2BV97"/>
<comment type="caution">
    <text evidence="6">The sequence shown here is derived from an EMBL/GenBank/DDBJ whole genome shotgun (WGS) entry which is preliminary data.</text>
</comment>
<dbReference type="InterPro" id="IPR051692">
    <property type="entry name" value="OMP-like"/>
</dbReference>
<evidence type="ECO:0000256" key="4">
    <source>
        <dbReference type="ARBA" id="ARBA00038306"/>
    </source>
</evidence>
<dbReference type="Gene3D" id="2.40.160.20">
    <property type="match status" value="2"/>
</dbReference>
<accession>A0A2U2BV97</accession>
<evidence type="ECO:0000313" key="7">
    <source>
        <dbReference type="Proteomes" id="UP000245168"/>
    </source>
</evidence>
<protein>
    <recommendedName>
        <fullName evidence="5">Outer membrane protein beta-barrel domain-containing protein</fullName>
    </recommendedName>
</protein>
<dbReference type="InterPro" id="IPR027385">
    <property type="entry name" value="Beta-barrel_OMP"/>
</dbReference>
<dbReference type="Proteomes" id="UP000245168">
    <property type="component" value="Unassembled WGS sequence"/>
</dbReference>
<evidence type="ECO:0000256" key="3">
    <source>
        <dbReference type="ARBA" id="ARBA00023136"/>
    </source>
</evidence>
<keyword evidence="7" id="KW-1185">Reference proteome</keyword>
<dbReference type="InterPro" id="IPR000758">
    <property type="entry name" value="Enterovir_OMP"/>
</dbReference>
<dbReference type="PANTHER" id="PTHR34001:SF3">
    <property type="entry name" value="BLL7405 PROTEIN"/>
    <property type="match status" value="1"/>
</dbReference>
<dbReference type="EMBL" id="QEXV01000002">
    <property type="protein sequence ID" value="PWE17910.1"/>
    <property type="molecule type" value="Genomic_DNA"/>
</dbReference>
<comment type="similarity">
    <text evidence="4">Belongs to the Omp25/RopB family.</text>
</comment>
<reference evidence="7" key="1">
    <citation type="submission" date="2018-05" db="EMBL/GenBank/DDBJ databases">
        <authorList>
            <person name="Liu B.-T."/>
        </authorList>
    </citation>
    <scope>NUCLEOTIDE SEQUENCE [LARGE SCALE GENOMIC DNA]</scope>
    <source>
        <strain evidence="7">WD6-1</strain>
    </source>
</reference>